<dbReference type="SUPFAM" id="SSF52172">
    <property type="entry name" value="CheY-like"/>
    <property type="match status" value="1"/>
</dbReference>
<dbReference type="SUPFAM" id="SSF46894">
    <property type="entry name" value="C-terminal effector domain of the bipartite response regulators"/>
    <property type="match status" value="1"/>
</dbReference>
<protein>
    <submittedName>
        <fullName evidence="6">DNA-binding response regulator</fullName>
    </submittedName>
</protein>
<dbReference type="Gene3D" id="1.10.10.10">
    <property type="entry name" value="Winged helix-like DNA-binding domain superfamily/Winged helix DNA-binding domain"/>
    <property type="match status" value="1"/>
</dbReference>
<dbReference type="EMBL" id="QKTW01000002">
    <property type="protein sequence ID" value="PZF74867.1"/>
    <property type="molecule type" value="Genomic_DNA"/>
</dbReference>
<dbReference type="Pfam" id="PF00072">
    <property type="entry name" value="Response_reg"/>
    <property type="match status" value="1"/>
</dbReference>
<dbReference type="Pfam" id="PF00196">
    <property type="entry name" value="GerE"/>
    <property type="match status" value="1"/>
</dbReference>
<evidence type="ECO:0000259" key="5">
    <source>
        <dbReference type="PROSITE" id="PS50110"/>
    </source>
</evidence>
<gene>
    <name evidence="6" type="ORF">DN068_01335</name>
</gene>
<dbReference type="GO" id="GO:0003677">
    <property type="term" value="F:DNA binding"/>
    <property type="evidence" value="ECO:0007669"/>
    <property type="project" value="UniProtKB-KW"/>
</dbReference>
<dbReference type="GO" id="GO:0006355">
    <property type="term" value="P:regulation of DNA-templated transcription"/>
    <property type="evidence" value="ECO:0007669"/>
    <property type="project" value="InterPro"/>
</dbReference>
<dbReference type="CDD" id="cd17535">
    <property type="entry name" value="REC_NarL-like"/>
    <property type="match status" value="1"/>
</dbReference>
<reference evidence="6 7" key="1">
    <citation type="submission" date="2018-06" db="EMBL/GenBank/DDBJ databases">
        <title>Mucibacter soli gen. nov., sp. nov., a new member of the family Chitinophagaceae producing mucin.</title>
        <authorList>
            <person name="Kim M.-K."/>
            <person name="Park S."/>
            <person name="Kim T.-S."/>
            <person name="Joung Y."/>
            <person name="Han J.-H."/>
            <person name="Kim S.B."/>
        </authorList>
    </citation>
    <scope>NUCLEOTIDE SEQUENCE [LARGE SCALE GENOMIC DNA]</scope>
    <source>
        <strain evidence="6 7">R1-15</strain>
    </source>
</reference>
<dbReference type="PROSITE" id="PS50043">
    <property type="entry name" value="HTH_LUXR_2"/>
    <property type="match status" value="1"/>
</dbReference>
<dbReference type="PROSITE" id="PS50110">
    <property type="entry name" value="RESPONSE_REGULATORY"/>
    <property type="match status" value="1"/>
</dbReference>
<accession>A0A2W2BG28</accession>
<dbReference type="PRINTS" id="PR00038">
    <property type="entry name" value="HTHLUXR"/>
</dbReference>
<evidence type="ECO:0000313" key="6">
    <source>
        <dbReference type="EMBL" id="PZF74867.1"/>
    </source>
</evidence>
<evidence type="ECO:0000256" key="3">
    <source>
        <dbReference type="PROSITE-ProRule" id="PRU00169"/>
    </source>
</evidence>
<dbReference type="SMART" id="SM00448">
    <property type="entry name" value="REC"/>
    <property type="match status" value="1"/>
</dbReference>
<feature type="domain" description="Response regulatory" evidence="5">
    <location>
        <begin position="3"/>
        <end position="120"/>
    </location>
</feature>
<dbReference type="SMART" id="SM00421">
    <property type="entry name" value="HTH_LUXR"/>
    <property type="match status" value="1"/>
</dbReference>
<sequence>MPDILIADDHSAVRHGLALLTRRAIGEQGSIDFASSGEEVLERLNRKEYCLLLSDLVMPDRRGIGLIGEALAVQPDLRIIVISVGPEEDFAPRCMQAGAFAYINKGAEDDKFIEMISAVHDGKVTSRKKNVVEAAPVPDLKTLASFDDLSKREREIVSLLLKGMGVLEIANSLSISASAASTLKGRAFQKLNVQSVVDLTRLAYYHGLHSDGES</sequence>
<dbReference type="InterPro" id="IPR000792">
    <property type="entry name" value="Tscrpt_reg_LuxR_C"/>
</dbReference>
<dbReference type="Gene3D" id="3.40.50.2300">
    <property type="match status" value="1"/>
</dbReference>
<evidence type="ECO:0000259" key="4">
    <source>
        <dbReference type="PROSITE" id="PS50043"/>
    </source>
</evidence>
<evidence type="ECO:0000313" key="7">
    <source>
        <dbReference type="Proteomes" id="UP000248745"/>
    </source>
</evidence>
<feature type="modified residue" description="4-aspartylphosphate" evidence="3">
    <location>
        <position position="55"/>
    </location>
</feature>
<dbReference type="GO" id="GO:0000160">
    <property type="term" value="P:phosphorelay signal transduction system"/>
    <property type="evidence" value="ECO:0007669"/>
    <property type="project" value="InterPro"/>
</dbReference>
<evidence type="ECO:0000256" key="1">
    <source>
        <dbReference type="ARBA" id="ARBA00022553"/>
    </source>
</evidence>
<dbReference type="Proteomes" id="UP000248745">
    <property type="component" value="Unassembled WGS sequence"/>
</dbReference>
<dbReference type="RefSeq" id="WP_110997073.1">
    <property type="nucleotide sequence ID" value="NZ_QKTW01000002.1"/>
</dbReference>
<proteinExistence type="predicted"/>
<dbReference type="InterPro" id="IPR036388">
    <property type="entry name" value="WH-like_DNA-bd_sf"/>
</dbReference>
<dbReference type="OrthoDB" id="1013073at2"/>
<keyword evidence="7" id="KW-1185">Reference proteome</keyword>
<comment type="caution">
    <text evidence="6">The sequence shown here is derived from an EMBL/GenBank/DDBJ whole genome shotgun (WGS) entry which is preliminary data.</text>
</comment>
<dbReference type="InterPro" id="IPR051015">
    <property type="entry name" value="EvgA-like"/>
</dbReference>
<dbReference type="InterPro" id="IPR011006">
    <property type="entry name" value="CheY-like_superfamily"/>
</dbReference>
<evidence type="ECO:0000256" key="2">
    <source>
        <dbReference type="ARBA" id="ARBA00023125"/>
    </source>
</evidence>
<dbReference type="PANTHER" id="PTHR45566:SF2">
    <property type="entry name" value="NARL SUBFAMILY"/>
    <property type="match status" value="1"/>
</dbReference>
<dbReference type="InterPro" id="IPR001789">
    <property type="entry name" value="Sig_transdc_resp-reg_receiver"/>
</dbReference>
<keyword evidence="2 6" id="KW-0238">DNA-binding</keyword>
<dbReference type="AlphaFoldDB" id="A0A2W2BG28"/>
<organism evidence="6 7">
    <name type="scientific">Taibaiella soli</name>
    <dbReference type="NCBI Taxonomy" id="1649169"/>
    <lineage>
        <taxon>Bacteria</taxon>
        <taxon>Pseudomonadati</taxon>
        <taxon>Bacteroidota</taxon>
        <taxon>Chitinophagia</taxon>
        <taxon>Chitinophagales</taxon>
        <taxon>Chitinophagaceae</taxon>
        <taxon>Taibaiella</taxon>
    </lineage>
</organism>
<name>A0A2W2BG28_9BACT</name>
<dbReference type="PANTHER" id="PTHR45566">
    <property type="entry name" value="HTH-TYPE TRANSCRIPTIONAL REGULATOR YHJB-RELATED"/>
    <property type="match status" value="1"/>
</dbReference>
<dbReference type="InterPro" id="IPR058245">
    <property type="entry name" value="NreC/VraR/RcsB-like_REC"/>
</dbReference>
<keyword evidence="1 3" id="KW-0597">Phosphoprotein</keyword>
<dbReference type="InterPro" id="IPR016032">
    <property type="entry name" value="Sig_transdc_resp-reg_C-effctor"/>
</dbReference>
<feature type="domain" description="HTH luxR-type" evidence="4">
    <location>
        <begin position="142"/>
        <end position="207"/>
    </location>
</feature>